<gene>
    <name evidence="11" type="ORF">FVE85_3878</name>
</gene>
<dbReference type="InterPro" id="IPR002659">
    <property type="entry name" value="Glyco_trans_31"/>
</dbReference>
<dbReference type="EMBL" id="VRMN01000005">
    <property type="protein sequence ID" value="KAA8493903.1"/>
    <property type="molecule type" value="Genomic_DNA"/>
</dbReference>
<sequence length="474" mass="54463">MEGFRAMLGVATSGRSGSSKEPFRTWLERHWRLFAAAARRDLRRPVVYMALILFVLSFVGWWPGSRGPVYVTQDTLDLLESRRESIEGALPSAQFCDFDVQFNPAAATMAPRRRSKYARPPDAFLAITSRSDETSRRKTLRTTMLMNKLEQARLSYCFFVTASSENERIALEEENSKLQDMVLLSNVRESYSNLTLVTLSIFAWARKKELPVTHLMKVDSDVYIRFDRLDEMFGKRFMHFTHALYAGSLAKGFSPYRTEKGPKSRKWVISEEEYPYARWPPYMFGSAYILSMDLVKVAAECLPRSFACFNPGMYSSCEPVGNCPFAPIRFEDATVGGIVAKHVYPELDLDLKDSTAWDAMFKDKLEKVFEHNSNFVNEPWDRDGKACTEHFLAMHRFNETLMHLYNNAYKHKKAADFKLSLATRKCHRSHSSPATANRAATFLTTHSLEDDVGQCLHRTAHSPRLRLLRVNRQM</sequence>
<evidence type="ECO:0000313" key="12">
    <source>
        <dbReference type="Proteomes" id="UP000324585"/>
    </source>
</evidence>
<dbReference type="GO" id="GO:0006493">
    <property type="term" value="P:protein O-linked glycosylation"/>
    <property type="evidence" value="ECO:0007669"/>
    <property type="project" value="TreeGrafter"/>
</dbReference>
<keyword evidence="8 10" id="KW-0333">Golgi apparatus</keyword>
<dbReference type="Proteomes" id="UP000324585">
    <property type="component" value="Unassembled WGS sequence"/>
</dbReference>
<organism evidence="11 12">
    <name type="scientific">Porphyridium purpureum</name>
    <name type="common">Red alga</name>
    <name type="synonym">Porphyridium cruentum</name>
    <dbReference type="NCBI Taxonomy" id="35688"/>
    <lineage>
        <taxon>Eukaryota</taxon>
        <taxon>Rhodophyta</taxon>
        <taxon>Bangiophyceae</taxon>
        <taxon>Porphyridiales</taxon>
        <taxon>Porphyridiaceae</taxon>
        <taxon>Porphyridium</taxon>
    </lineage>
</organism>
<keyword evidence="6 10" id="KW-0735">Signal-anchor</keyword>
<evidence type="ECO:0000256" key="9">
    <source>
        <dbReference type="ARBA" id="ARBA00023136"/>
    </source>
</evidence>
<dbReference type="PANTHER" id="PTHR11214">
    <property type="entry name" value="BETA-1,3-N-ACETYLGLUCOSAMINYLTRANSFERASE"/>
    <property type="match status" value="1"/>
</dbReference>
<evidence type="ECO:0000256" key="10">
    <source>
        <dbReference type="RuleBase" id="RU363063"/>
    </source>
</evidence>
<comment type="similarity">
    <text evidence="2 10">Belongs to the glycosyltransferase 31 family.</text>
</comment>
<reference evidence="12" key="1">
    <citation type="journal article" date="2019" name="Nat. Commun.">
        <title>Expansion of phycobilisome linker gene families in mesophilic red algae.</title>
        <authorList>
            <person name="Lee J."/>
            <person name="Kim D."/>
            <person name="Bhattacharya D."/>
            <person name="Yoon H.S."/>
        </authorList>
    </citation>
    <scope>NUCLEOTIDE SEQUENCE [LARGE SCALE GENOMIC DNA]</scope>
    <source>
        <strain evidence="12">CCMP 1328</strain>
    </source>
</reference>
<keyword evidence="12" id="KW-1185">Reference proteome</keyword>
<name>A0A5J4YSZ0_PORPP</name>
<evidence type="ECO:0000313" key="11">
    <source>
        <dbReference type="EMBL" id="KAA8493903.1"/>
    </source>
</evidence>
<evidence type="ECO:0000256" key="7">
    <source>
        <dbReference type="ARBA" id="ARBA00022989"/>
    </source>
</evidence>
<dbReference type="AlphaFoldDB" id="A0A5J4YSZ0"/>
<dbReference type="PANTHER" id="PTHR11214:SF3">
    <property type="entry name" value="BETA-1,3-GALACTOSYLTRANSFERASE 6"/>
    <property type="match status" value="1"/>
</dbReference>
<feature type="transmembrane region" description="Helical" evidence="10">
    <location>
        <begin position="46"/>
        <end position="64"/>
    </location>
</feature>
<evidence type="ECO:0000256" key="1">
    <source>
        <dbReference type="ARBA" id="ARBA00004323"/>
    </source>
</evidence>
<keyword evidence="3 10" id="KW-0328">Glycosyltransferase</keyword>
<dbReference type="GO" id="GO:0000139">
    <property type="term" value="C:Golgi membrane"/>
    <property type="evidence" value="ECO:0007669"/>
    <property type="project" value="UniProtKB-SubCell"/>
</dbReference>
<comment type="subcellular location">
    <subcellularLocation>
        <location evidence="1 10">Golgi apparatus membrane</location>
        <topology evidence="1 10">Single-pass type II membrane protein</topology>
    </subcellularLocation>
</comment>
<proteinExistence type="inferred from homology"/>
<evidence type="ECO:0000256" key="8">
    <source>
        <dbReference type="ARBA" id="ARBA00023034"/>
    </source>
</evidence>
<dbReference type="Gene3D" id="3.90.550.50">
    <property type="match status" value="1"/>
</dbReference>
<protein>
    <recommendedName>
        <fullName evidence="10">Hexosyltransferase</fullName>
        <ecNumber evidence="10">2.4.1.-</ecNumber>
    </recommendedName>
</protein>
<keyword evidence="9 10" id="KW-0472">Membrane</keyword>
<evidence type="ECO:0000256" key="5">
    <source>
        <dbReference type="ARBA" id="ARBA00022692"/>
    </source>
</evidence>
<dbReference type="EC" id="2.4.1.-" evidence="10"/>
<keyword evidence="5 10" id="KW-0812">Transmembrane</keyword>
<evidence type="ECO:0000256" key="4">
    <source>
        <dbReference type="ARBA" id="ARBA00022679"/>
    </source>
</evidence>
<evidence type="ECO:0000256" key="6">
    <source>
        <dbReference type="ARBA" id="ARBA00022968"/>
    </source>
</evidence>
<dbReference type="Pfam" id="PF01762">
    <property type="entry name" value="Galactosyl_T"/>
    <property type="match status" value="1"/>
</dbReference>
<keyword evidence="4 11" id="KW-0808">Transferase</keyword>
<evidence type="ECO:0000256" key="2">
    <source>
        <dbReference type="ARBA" id="ARBA00008661"/>
    </source>
</evidence>
<evidence type="ECO:0000256" key="3">
    <source>
        <dbReference type="ARBA" id="ARBA00022676"/>
    </source>
</evidence>
<comment type="caution">
    <text evidence="11">The sequence shown here is derived from an EMBL/GenBank/DDBJ whole genome shotgun (WGS) entry which is preliminary data.</text>
</comment>
<accession>A0A5J4YSZ0</accession>
<dbReference type="OrthoDB" id="5512589at2759"/>
<keyword evidence="7 10" id="KW-1133">Transmembrane helix</keyword>
<dbReference type="GO" id="GO:0016758">
    <property type="term" value="F:hexosyltransferase activity"/>
    <property type="evidence" value="ECO:0007669"/>
    <property type="project" value="InterPro"/>
</dbReference>